<dbReference type="PANTHER" id="PTHR43708">
    <property type="entry name" value="CONSERVED EXPRESSED OXIDOREDUCTASE (EUROFUNG)"/>
    <property type="match status" value="1"/>
</dbReference>
<dbReference type="InterPro" id="IPR051317">
    <property type="entry name" value="Gfo/Idh/MocA_oxidoreduct"/>
</dbReference>
<evidence type="ECO:0000313" key="4">
    <source>
        <dbReference type="Proteomes" id="UP000332515"/>
    </source>
</evidence>
<dbReference type="AlphaFoldDB" id="A0A6A7Y9B4"/>
<keyword evidence="4" id="KW-1185">Reference proteome</keyword>
<evidence type="ECO:0000259" key="1">
    <source>
        <dbReference type="Pfam" id="PF01408"/>
    </source>
</evidence>
<protein>
    <submittedName>
        <fullName evidence="3">Gfo/Idh/MocA family oxidoreductase</fullName>
    </submittedName>
</protein>
<reference evidence="3 4" key="1">
    <citation type="submission" date="2019-09" db="EMBL/GenBank/DDBJ databases">
        <title>Segnochrobactrum spirostomi gen. nov., sp. nov., isolated from the ciliate Spirostomum cf. yagiui and description of a novel family, Segnochrobactraceae fam. nov. within the order Rhizobiales of the class Alphaproteobacteria.</title>
        <authorList>
            <person name="Akter S."/>
            <person name="Shazib S.U.A."/>
            <person name="Shin M.K."/>
        </authorList>
    </citation>
    <scope>NUCLEOTIDE SEQUENCE [LARGE SCALE GENOMIC DNA]</scope>
    <source>
        <strain evidence="3 4">Sp-1</strain>
    </source>
</reference>
<accession>A0A6A7Y9B4</accession>
<dbReference type="GO" id="GO:0000166">
    <property type="term" value="F:nucleotide binding"/>
    <property type="evidence" value="ECO:0007669"/>
    <property type="project" value="InterPro"/>
</dbReference>
<dbReference type="EMBL" id="VWNA01000002">
    <property type="protein sequence ID" value="MQT14957.1"/>
    <property type="molecule type" value="Genomic_DNA"/>
</dbReference>
<sequence>MTAPLKGAVIGCGFFAQNHFAGWRDVAGAEIVAVCDLDRARAEAAARTFAAPPRIYTDAAALFAAEALDFVDIPTTMETHEALVGLAVSHRVPVIVQKPFGPNLAACRRMAAAADAAGVPLMVHEDFRFQPLFRRLKALLTAGEIGQPTFARLSWRTAIDVYSNQPYLVHTERFMIMDVGVHMIDLARFLLGEAESVFCRTQQIKQGIAGEDAATILLGHRGGATGIIDLSYAAHRDPDPFPQTLGEIEGEAGSILILPGEELVIKGRGGSRRERIAHDGRPWTSEPWRQIQDSVVRTQQHFVDALRAGTEPETSARDSLGTYAVVEAAYASAATGRAIDPATL</sequence>
<dbReference type="InterPro" id="IPR055170">
    <property type="entry name" value="GFO_IDH_MocA-like_dom"/>
</dbReference>
<dbReference type="SUPFAM" id="SSF51735">
    <property type="entry name" value="NAD(P)-binding Rossmann-fold domains"/>
    <property type="match status" value="1"/>
</dbReference>
<gene>
    <name evidence="3" type="ORF">F0357_20330</name>
</gene>
<dbReference type="InterPro" id="IPR036291">
    <property type="entry name" value="NAD(P)-bd_dom_sf"/>
</dbReference>
<dbReference type="PANTHER" id="PTHR43708:SF8">
    <property type="entry name" value="OXIDOREDUCTASE"/>
    <property type="match status" value="1"/>
</dbReference>
<dbReference type="InterPro" id="IPR000683">
    <property type="entry name" value="Gfo/Idh/MocA-like_OxRdtase_N"/>
</dbReference>
<dbReference type="Gene3D" id="3.40.50.720">
    <property type="entry name" value="NAD(P)-binding Rossmann-like Domain"/>
    <property type="match status" value="1"/>
</dbReference>
<feature type="domain" description="Gfo/Idh/MocA-like oxidoreductase N-terminal" evidence="1">
    <location>
        <begin position="7"/>
        <end position="123"/>
    </location>
</feature>
<dbReference type="Proteomes" id="UP000332515">
    <property type="component" value="Unassembled WGS sequence"/>
</dbReference>
<dbReference type="Pfam" id="PF22725">
    <property type="entry name" value="GFO_IDH_MocA_C3"/>
    <property type="match status" value="1"/>
</dbReference>
<comment type="caution">
    <text evidence="3">The sequence shown here is derived from an EMBL/GenBank/DDBJ whole genome shotgun (WGS) entry which is preliminary data.</text>
</comment>
<evidence type="ECO:0000259" key="2">
    <source>
        <dbReference type="Pfam" id="PF22725"/>
    </source>
</evidence>
<dbReference type="Pfam" id="PF01408">
    <property type="entry name" value="GFO_IDH_MocA"/>
    <property type="match status" value="1"/>
</dbReference>
<feature type="domain" description="GFO/IDH/MocA-like oxidoreductase" evidence="2">
    <location>
        <begin position="133"/>
        <end position="255"/>
    </location>
</feature>
<organism evidence="3 4">
    <name type="scientific">Segnochrobactrum spirostomi</name>
    <dbReference type="NCBI Taxonomy" id="2608987"/>
    <lineage>
        <taxon>Bacteria</taxon>
        <taxon>Pseudomonadati</taxon>
        <taxon>Pseudomonadota</taxon>
        <taxon>Alphaproteobacteria</taxon>
        <taxon>Hyphomicrobiales</taxon>
        <taxon>Segnochrobactraceae</taxon>
        <taxon>Segnochrobactrum</taxon>
    </lineage>
</organism>
<evidence type="ECO:0000313" key="3">
    <source>
        <dbReference type="EMBL" id="MQT14957.1"/>
    </source>
</evidence>
<proteinExistence type="predicted"/>
<dbReference type="RefSeq" id="WP_153488667.1">
    <property type="nucleotide sequence ID" value="NZ_VWNA01000002.1"/>
</dbReference>
<dbReference type="SUPFAM" id="SSF55347">
    <property type="entry name" value="Glyceraldehyde-3-phosphate dehydrogenase-like, C-terminal domain"/>
    <property type="match status" value="1"/>
</dbReference>
<dbReference type="Gene3D" id="3.30.360.10">
    <property type="entry name" value="Dihydrodipicolinate Reductase, domain 2"/>
    <property type="match status" value="1"/>
</dbReference>
<name>A0A6A7Y9B4_9HYPH</name>